<evidence type="ECO:0000313" key="2">
    <source>
        <dbReference type="Proteomes" id="UP001470230"/>
    </source>
</evidence>
<keyword evidence="2" id="KW-1185">Reference proteome</keyword>
<comment type="caution">
    <text evidence="1">The sequence shown here is derived from an EMBL/GenBank/DDBJ whole genome shotgun (WGS) entry which is preliminary data.</text>
</comment>
<name>A0ABR2KPX1_9EUKA</name>
<accession>A0ABR2KPX1</accession>
<dbReference type="Proteomes" id="UP001470230">
    <property type="component" value="Unassembled WGS sequence"/>
</dbReference>
<organism evidence="1 2">
    <name type="scientific">Tritrichomonas musculus</name>
    <dbReference type="NCBI Taxonomy" id="1915356"/>
    <lineage>
        <taxon>Eukaryota</taxon>
        <taxon>Metamonada</taxon>
        <taxon>Parabasalia</taxon>
        <taxon>Tritrichomonadida</taxon>
        <taxon>Tritrichomonadidae</taxon>
        <taxon>Tritrichomonas</taxon>
    </lineage>
</organism>
<proteinExistence type="predicted"/>
<gene>
    <name evidence="1" type="ORF">M9Y10_021519</name>
</gene>
<evidence type="ECO:0000313" key="1">
    <source>
        <dbReference type="EMBL" id="KAK8893104.1"/>
    </source>
</evidence>
<sequence>MFSEIYDRFIDSSSSRYEFISQEQFTDSVNEILRQSSPSTLKLLESFGINDYNFIYIYLQSFLIGAKLSSHEKYLFTAFVTAKSKRKFAVNLIAASFIMLHCRLANVLSDNPEAFQELYIALLMKIDERLLVENAKILEKLSEKKDNENII</sequence>
<protein>
    <submittedName>
        <fullName evidence="1">Uncharacterized protein</fullName>
    </submittedName>
</protein>
<dbReference type="EMBL" id="JAPFFF010000003">
    <property type="protein sequence ID" value="KAK8893104.1"/>
    <property type="molecule type" value="Genomic_DNA"/>
</dbReference>
<reference evidence="1 2" key="1">
    <citation type="submission" date="2024-04" db="EMBL/GenBank/DDBJ databases">
        <title>Tritrichomonas musculus Genome.</title>
        <authorList>
            <person name="Alves-Ferreira E."/>
            <person name="Grigg M."/>
            <person name="Lorenzi H."/>
            <person name="Galac M."/>
        </authorList>
    </citation>
    <scope>NUCLEOTIDE SEQUENCE [LARGE SCALE GENOMIC DNA]</scope>
    <source>
        <strain evidence="1 2">EAF2021</strain>
    </source>
</reference>